<dbReference type="Bgee" id="FBgn0038734">
    <property type="expression patterns" value="Expressed in adult Malpighian tubule stellate cell of main segment in Malpighian tubule and 34 other cell types or tissues"/>
</dbReference>
<dbReference type="InterPro" id="IPR020845">
    <property type="entry name" value="AMP-binding_CS"/>
</dbReference>
<dbReference type="PANTHER" id="PTHR24096">
    <property type="entry name" value="LONG-CHAIN-FATTY-ACID--COA LIGASE"/>
    <property type="match status" value="1"/>
</dbReference>
<dbReference type="FunFam" id="3.40.50.12780:FF:000025">
    <property type="entry name" value="luciferin 4-monooxygenase"/>
    <property type="match status" value="1"/>
</dbReference>
<feature type="domain" description="AMP-binding enzyme C-terminal" evidence="5">
    <location>
        <begin position="471"/>
        <end position="548"/>
    </location>
</feature>
<dbReference type="OrthoDB" id="10253869at2759"/>
<dbReference type="PANTHER" id="PTHR24096:SF353">
    <property type="entry name" value="GH16244P-RELATED"/>
    <property type="match status" value="1"/>
</dbReference>
<dbReference type="InterPro" id="IPR045851">
    <property type="entry name" value="AMP-bd_C_sf"/>
</dbReference>
<dbReference type="Pfam" id="PF00501">
    <property type="entry name" value="AMP-binding"/>
    <property type="match status" value="1"/>
</dbReference>
<dbReference type="Pfam" id="PF13193">
    <property type="entry name" value="AMP-binding_C"/>
    <property type="match status" value="1"/>
</dbReference>
<comment type="subcellular location">
    <subcellularLocation>
        <location evidence="1">Peroxisome</location>
    </subcellularLocation>
</comment>
<evidence type="ECO:0000259" key="4">
    <source>
        <dbReference type="Pfam" id="PF00501"/>
    </source>
</evidence>
<organism evidence="6">
    <name type="scientific">Drosophila melanogaster</name>
    <name type="common">Fruit fly</name>
    <dbReference type="NCBI Taxonomy" id="7227"/>
    <lineage>
        <taxon>Eukaryota</taxon>
        <taxon>Metazoa</taxon>
        <taxon>Ecdysozoa</taxon>
        <taxon>Arthropoda</taxon>
        <taxon>Hexapoda</taxon>
        <taxon>Insecta</taxon>
        <taxon>Pterygota</taxon>
        <taxon>Neoptera</taxon>
        <taxon>Endopterygota</taxon>
        <taxon>Diptera</taxon>
        <taxon>Brachycera</taxon>
        <taxon>Muscomorpha</taxon>
        <taxon>Ephydroidea</taxon>
        <taxon>Drosophilidae</taxon>
        <taxon>Drosophila</taxon>
        <taxon>Sophophora</taxon>
    </lineage>
</organism>
<name>Q86P31_DROME</name>
<evidence type="ECO:0000256" key="2">
    <source>
        <dbReference type="ARBA" id="ARBA00006432"/>
    </source>
</evidence>
<dbReference type="FunFam" id="3.30.300.30:FF:000007">
    <property type="entry name" value="4-coumarate--CoA ligase 2"/>
    <property type="match status" value="1"/>
</dbReference>
<dbReference type="EMBL" id="BT003506">
    <property type="protein sequence ID" value="AAO39510.1"/>
    <property type="molecule type" value="mRNA"/>
</dbReference>
<dbReference type="FlyBase" id="FBgn0038734">
    <property type="gene designation" value="Acsx4"/>
</dbReference>
<dbReference type="SUPFAM" id="SSF56801">
    <property type="entry name" value="Acetyl-CoA synthetase-like"/>
    <property type="match status" value="1"/>
</dbReference>
<feature type="non-terminal residue" evidence="6">
    <location>
        <position position="1"/>
    </location>
</feature>
<dbReference type="CDD" id="cd05911">
    <property type="entry name" value="Firefly_Luc_like"/>
    <property type="match status" value="1"/>
</dbReference>
<dbReference type="Gene3D" id="3.40.50.12780">
    <property type="entry name" value="N-terminal domain of ligase-like"/>
    <property type="match status" value="1"/>
</dbReference>
<protein>
    <submittedName>
        <fullName evidence="6">RE36610p</fullName>
    </submittedName>
</protein>
<sequence>LLETRYSIRSRIHARTENSLLIPGLGLSVTAMNRSTTQFDKYTKIWSGPRPASFFDADCSIGKILFAFMRNHPNSICQISDTEGTALTNGEAITFAIRIAQQLKAMGLKQDDVVGIVGTNTTYLMPVVLGCLLNGTPFHAVSPWQDEDTIKHLFSITRPKLIFCDGKCFQRLSIIARILKSHVYTLKDHRLGMPRVEDLLEPTTAELYYVPETLLLGGDHTVAILCTSGTTGLPKAVCISNSACLFDFGFVTGQDVLLSFSTIDWSAGMFNMLFSCCHGSTRIITDRPYTPEYMIQLVEKYKVTLLTVVPQQVASLLKTPTLNKQRLASIRFVSVGGGSCYVANLLKLQEFLITGQISYGYALTECGGVAANMGVAKPSSVGRIVPGVRVKILDEAGRSLGHGETGEILVHNGKVWNGYYANPNESKRMQDYQGWFHTGDMGYFDNENYLHIVERKEDLLRFHGAQYSPQEIEQVIAELPDVIEACVFGLWNEVDGDPAAAAVVKIPGSRLTEMDIVEYVAKRLVVDHKQLHCGVFFLPELPKTGSGKVLRQQARDQALGKKWADHGNGH</sequence>
<evidence type="ECO:0000256" key="1">
    <source>
        <dbReference type="ARBA" id="ARBA00004275"/>
    </source>
</evidence>
<dbReference type="Gene3D" id="3.30.300.30">
    <property type="match status" value="1"/>
</dbReference>
<dbReference type="VEuPathDB" id="VectorBase:FBgn0038734"/>
<dbReference type="PROSITE" id="PS00455">
    <property type="entry name" value="AMP_BINDING"/>
    <property type="match status" value="1"/>
</dbReference>
<evidence type="ECO:0000259" key="5">
    <source>
        <dbReference type="Pfam" id="PF13193"/>
    </source>
</evidence>
<dbReference type="ExpressionAtlas" id="Q86P31">
    <property type="expression patterns" value="baseline and differential"/>
</dbReference>
<dbReference type="GO" id="GO:0005777">
    <property type="term" value="C:peroxisome"/>
    <property type="evidence" value="ECO:0007669"/>
    <property type="project" value="UniProtKB-SubCell"/>
</dbReference>
<dbReference type="HOGENOM" id="CLU_000022_59_2_1"/>
<dbReference type="GO" id="GO:0003824">
    <property type="term" value="F:catalytic activity"/>
    <property type="evidence" value="ECO:0007669"/>
    <property type="project" value="UniProtKB-ARBA"/>
</dbReference>
<dbReference type="InterPro" id="IPR025110">
    <property type="entry name" value="AMP-bd_C"/>
</dbReference>
<dbReference type="InterPro" id="IPR000873">
    <property type="entry name" value="AMP-dep_synth/lig_dom"/>
</dbReference>
<accession>Q86P31</accession>
<comment type="similarity">
    <text evidence="2">Belongs to the ATP-dependent AMP-binding enzyme family.</text>
</comment>
<keyword evidence="3" id="KW-0576">Peroxisome</keyword>
<dbReference type="InterPro" id="IPR042099">
    <property type="entry name" value="ANL_N_sf"/>
</dbReference>
<gene>
    <name evidence="7" type="primary">Acsx4</name>
    <name evidence="6 7" type="ORF">CG11453</name>
</gene>
<evidence type="ECO:0000313" key="6">
    <source>
        <dbReference type="EMBL" id="AAO39510.1"/>
    </source>
</evidence>
<dbReference type="PhylomeDB" id="Q86P31"/>
<feature type="domain" description="AMP-dependent synthetase/ligase" evidence="4">
    <location>
        <begin position="69"/>
        <end position="420"/>
    </location>
</feature>
<evidence type="ECO:0000313" key="7">
    <source>
        <dbReference type="FlyBase" id="FBgn0038734"/>
    </source>
</evidence>
<proteinExistence type="evidence at transcript level"/>
<reference evidence="6" key="1">
    <citation type="submission" date="2003-02" db="EMBL/GenBank/DDBJ databases">
        <authorList>
            <person name="Stapleton M."/>
            <person name="Brokstein P."/>
            <person name="Hong L."/>
            <person name="Agbayani A."/>
            <person name="Carlson J."/>
            <person name="Champe M."/>
            <person name="Chavez C."/>
            <person name="Dorsett V."/>
            <person name="Dresnek D."/>
            <person name="Farfan D."/>
            <person name="Frise E."/>
            <person name="George R."/>
            <person name="Gonzalez M."/>
            <person name="Guarin H."/>
            <person name="Kronmiller B."/>
            <person name="Li P."/>
            <person name="Liao G."/>
            <person name="Miranda A."/>
            <person name="Mungall C.J."/>
            <person name="Nunoo J."/>
            <person name="Pacleb J."/>
            <person name="Paragas V."/>
            <person name="Park S."/>
            <person name="Patel S."/>
            <person name="Phouanenavong S."/>
            <person name="Wan K."/>
            <person name="Yu C."/>
            <person name="Lewis S.E."/>
            <person name="Rubin G.M."/>
            <person name="Celniker S."/>
        </authorList>
    </citation>
    <scope>NUCLEOTIDE SEQUENCE</scope>
    <source>
        <strain evidence="6">Berkeley</strain>
    </source>
</reference>
<dbReference type="AlphaFoldDB" id="Q86P31"/>
<evidence type="ECO:0000256" key="3">
    <source>
        <dbReference type="ARBA" id="ARBA00023140"/>
    </source>
</evidence>
<dbReference type="AGR" id="FB:FBgn0038734"/>